<feature type="domain" description="DUF427" evidence="1">
    <location>
        <begin position="169"/>
        <end position="260"/>
    </location>
</feature>
<dbReference type="Gene3D" id="2.170.150.40">
    <property type="entry name" value="Domain of unknown function (DUF427)"/>
    <property type="match status" value="1"/>
</dbReference>
<name>A0A1G6GFL4_9ACTN</name>
<dbReference type="AlphaFoldDB" id="A0A1G6GFL4"/>
<keyword evidence="3" id="KW-1185">Reference proteome</keyword>
<sequence>MAIAMKDLQDSALGDLRLHPTHKWIRAATHGDLVVVDSRRALLVWEPRRIVPCYAVPEPDVIGELVPSDGAGSVSRRVALPRDPDMPHGVLTPDDPFVRHSTPGTSLTIRTEAGDLPAAAFAPDDRDLAGWVLLDWDAFGQWYEEDEPVMGHPHDPFKRIDCLRSSRHVEVTHRGVVLADTRRATLLYETHLPTRYYIPREDVAMELLEPSDRHTVCAYKGQASYWSARIGDELLADIAWTYEAPLHDAVPVRGLVAFYAGKLGLTVDGVVAGERRPR</sequence>
<dbReference type="Pfam" id="PF04248">
    <property type="entry name" value="NTP_transf_9"/>
    <property type="match status" value="1"/>
</dbReference>
<evidence type="ECO:0000313" key="2">
    <source>
        <dbReference type="EMBL" id="SDB80791.1"/>
    </source>
</evidence>
<evidence type="ECO:0000313" key="3">
    <source>
        <dbReference type="Proteomes" id="UP000199086"/>
    </source>
</evidence>
<dbReference type="PANTHER" id="PTHR34310:SF9">
    <property type="entry name" value="BLR5716 PROTEIN"/>
    <property type="match status" value="1"/>
</dbReference>
<evidence type="ECO:0000259" key="1">
    <source>
        <dbReference type="Pfam" id="PF04248"/>
    </source>
</evidence>
<dbReference type="Proteomes" id="UP000199086">
    <property type="component" value="Unassembled WGS sequence"/>
</dbReference>
<dbReference type="InterPro" id="IPR007361">
    <property type="entry name" value="DUF427"/>
</dbReference>
<dbReference type="RefSeq" id="WP_092608241.1">
    <property type="nucleotide sequence ID" value="NZ_FMYF01000003.1"/>
</dbReference>
<dbReference type="EMBL" id="FMYF01000003">
    <property type="protein sequence ID" value="SDB80791.1"/>
    <property type="molecule type" value="Genomic_DNA"/>
</dbReference>
<protein>
    <submittedName>
        <fullName evidence="2">Uncharacterized conserved protein, DUF427 family</fullName>
    </submittedName>
</protein>
<dbReference type="STRING" id="1577474.GA0111570_103113"/>
<accession>A0A1G6GFL4</accession>
<dbReference type="OrthoDB" id="285364at2"/>
<reference evidence="2 3" key="1">
    <citation type="submission" date="2016-06" db="EMBL/GenBank/DDBJ databases">
        <authorList>
            <person name="Olsen C.W."/>
            <person name="Carey S."/>
            <person name="Hinshaw L."/>
            <person name="Karasin A.I."/>
        </authorList>
    </citation>
    <scope>NUCLEOTIDE SEQUENCE [LARGE SCALE GENOMIC DNA]</scope>
    <source>
        <strain evidence="2 3">LZ-22</strain>
    </source>
</reference>
<gene>
    <name evidence="2" type="ORF">GA0111570_103113</name>
</gene>
<proteinExistence type="predicted"/>
<dbReference type="InterPro" id="IPR038694">
    <property type="entry name" value="DUF427_sf"/>
</dbReference>
<organism evidence="2 3">
    <name type="scientific">Raineyella antarctica</name>
    <dbReference type="NCBI Taxonomy" id="1577474"/>
    <lineage>
        <taxon>Bacteria</taxon>
        <taxon>Bacillati</taxon>
        <taxon>Actinomycetota</taxon>
        <taxon>Actinomycetes</taxon>
        <taxon>Propionibacteriales</taxon>
        <taxon>Propionibacteriaceae</taxon>
        <taxon>Raineyella</taxon>
    </lineage>
</organism>
<dbReference type="PANTHER" id="PTHR34310">
    <property type="entry name" value="DUF427 DOMAIN PROTEIN (AFU_ORTHOLOGUE AFUA_3G02220)"/>
    <property type="match status" value="1"/>
</dbReference>